<reference evidence="6" key="1">
    <citation type="submission" date="2020-05" db="EMBL/GenBank/DDBJ databases">
        <authorList>
            <person name="Chiriac C."/>
            <person name="Salcher M."/>
            <person name="Ghai R."/>
            <person name="Kavagutti S V."/>
        </authorList>
    </citation>
    <scope>NUCLEOTIDE SEQUENCE</scope>
</reference>
<organism evidence="6">
    <name type="scientific">freshwater metagenome</name>
    <dbReference type="NCBI Taxonomy" id="449393"/>
    <lineage>
        <taxon>unclassified sequences</taxon>
        <taxon>metagenomes</taxon>
        <taxon>ecological metagenomes</taxon>
    </lineage>
</organism>
<evidence type="ECO:0000313" key="6">
    <source>
        <dbReference type="EMBL" id="CAB4552044.1"/>
    </source>
</evidence>
<dbReference type="Pfam" id="PF00005">
    <property type="entry name" value="ABC_tran"/>
    <property type="match status" value="1"/>
</dbReference>
<keyword evidence="3" id="KW-0547">Nucleotide-binding</keyword>
<dbReference type="SMART" id="SM00382">
    <property type="entry name" value="AAA"/>
    <property type="match status" value="1"/>
</dbReference>
<evidence type="ECO:0000256" key="2">
    <source>
        <dbReference type="ARBA" id="ARBA00022448"/>
    </source>
</evidence>
<evidence type="ECO:0000256" key="4">
    <source>
        <dbReference type="ARBA" id="ARBA00022840"/>
    </source>
</evidence>
<dbReference type="PANTHER" id="PTHR42734">
    <property type="entry name" value="METAL TRANSPORT SYSTEM ATP-BINDING PROTEIN TM_0124-RELATED"/>
    <property type="match status" value="1"/>
</dbReference>
<dbReference type="Gene3D" id="3.40.50.300">
    <property type="entry name" value="P-loop containing nucleotide triphosphate hydrolases"/>
    <property type="match status" value="1"/>
</dbReference>
<dbReference type="PROSITE" id="PS50893">
    <property type="entry name" value="ABC_TRANSPORTER_2"/>
    <property type="match status" value="1"/>
</dbReference>
<comment type="similarity">
    <text evidence="1">Belongs to the ABC transporter superfamily.</text>
</comment>
<feature type="domain" description="ABC transporter" evidence="5">
    <location>
        <begin position="6"/>
        <end position="239"/>
    </location>
</feature>
<gene>
    <name evidence="6" type="ORF">UFOPK1591_00106</name>
</gene>
<keyword evidence="2" id="KW-0813">Transport</keyword>
<accession>A0A6J6CL86</accession>
<sequence>MPSPLIEVIDGFFGYDKSVAVGDVNLAVRSGEALALIGSNGSGKSTILRGIAGLHPMLSGRMLFDGAPRSADTATQIGYMPQAETYDASFPVTLRQAVEMGRYRRLGWWRRMKQVDRVAVSAALQVTDLTDVAETIFSNLSGGQQKRAILARALANQPRILLLDEPFNGLDKPNRDSLKRTLIRLKKSGAAVVLTTHDLDLARDVCDTAALLHDGKVEAYGSVAQTLTMKHLANVFPSIELDADASTVILSSHHGH</sequence>
<dbReference type="InterPro" id="IPR017871">
    <property type="entry name" value="ABC_transporter-like_CS"/>
</dbReference>
<protein>
    <submittedName>
        <fullName evidence="6">Unannotated protein</fullName>
    </submittedName>
</protein>
<dbReference type="InterPro" id="IPR003593">
    <property type="entry name" value="AAA+_ATPase"/>
</dbReference>
<evidence type="ECO:0000256" key="1">
    <source>
        <dbReference type="ARBA" id="ARBA00005417"/>
    </source>
</evidence>
<proteinExistence type="inferred from homology"/>
<dbReference type="GO" id="GO:0016887">
    <property type="term" value="F:ATP hydrolysis activity"/>
    <property type="evidence" value="ECO:0007669"/>
    <property type="project" value="InterPro"/>
</dbReference>
<dbReference type="AlphaFoldDB" id="A0A6J6CL86"/>
<dbReference type="SUPFAM" id="SSF52540">
    <property type="entry name" value="P-loop containing nucleoside triphosphate hydrolases"/>
    <property type="match status" value="1"/>
</dbReference>
<dbReference type="InterPro" id="IPR050153">
    <property type="entry name" value="Metal_Ion_Import_ABC"/>
</dbReference>
<dbReference type="PANTHER" id="PTHR42734:SF5">
    <property type="entry name" value="IRON TRANSPORT SYSTEM ATP-BINDING PROTEIN HI_0361-RELATED"/>
    <property type="match status" value="1"/>
</dbReference>
<keyword evidence="4" id="KW-0067">ATP-binding</keyword>
<name>A0A6J6CL86_9ZZZZ</name>
<evidence type="ECO:0000259" key="5">
    <source>
        <dbReference type="PROSITE" id="PS50893"/>
    </source>
</evidence>
<dbReference type="EMBL" id="CAEZTD010000005">
    <property type="protein sequence ID" value="CAB4552044.1"/>
    <property type="molecule type" value="Genomic_DNA"/>
</dbReference>
<dbReference type="GO" id="GO:0005524">
    <property type="term" value="F:ATP binding"/>
    <property type="evidence" value="ECO:0007669"/>
    <property type="project" value="UniProtKB-KW"/>
</dbReference>
<dbReference type="InterPro" id="IPR003439">
    <property type="entry name" value="ABC_transporter-like_ATP-bd"/>
</dbReference>
<evidence type="ECO:0000256" key="3">
    <source>
        <dbReference type="ARBA" id="ARBA00022741"/>
    </source>
</evidence>
<dbReference type="InterPro" id="IPR027417">
    <property type="entry name" value="P-loop_NTPase"/>
</dbReference>
<dbReference type="PROSITE" id="PS00211">
    <property type="entry name" value="ABC_TRANSPORTER_1"/>
    <property type="match status" value="1"/>
</dbReference>